<reference evidence="2" key="1">
    <citation type="submission" date="2021-07" db="EMBL/GenBank/DDBJ databases">
        <title>Elsinoe batatas strain:CRI-CJ2 Genome sequencing and assembly.</title>
        <authorList>
            <person name="Huang L."/>
        </authorList>
    </citation>
    <scope>NUCLEOTIDE SEQUENCE</scope>
    <source>
        <strain evidence="2">CRI-CJ2</strain>
    </source>
</reference>
<sequence>MMVDNPEISDDEIMSSLRAVGPPSRERWSDERIAYLELERLLIRTHPALISSEVSDAEAARIQDEAHAKRIQIFEDFGKATNTLMQTAWEDTVRCDEAHGWRGSDLEQRIAIIISDLNDKLLEARKSCLVQSCSVLPRQKFGRMRLTREATVSFVRSHPCDLEGQYTTSDEAETRDQIDIHRLHDSVGEDDGETSEAADDWIYIDDELLGDTESLDGVLVGADDHTYPDKGYDDSSEIMEDPDEIL</sequence>
<dbReference type="Proteomes" id="UP000809789">
    <property type="component" value="Unassembled WGS sequence"/>
</dbReference>
<protein>
    <submittedName>
        <fullName evidence="2">Uncharacterized protein</fullName>
    </submittedName>
</protein>
<dbReference type="AlphaFoldDB" id="A0A8K0PBP2"/>
<feature type="compositionally biased region" description="Basic and acidic residues" evidence="1">
    <location>
        <begin position="222"/>
        <end position="233"/>
    </location>
</feature>
<feature type="compositionally biased region" description="Acidic residues" evidence="1">
    <location>
        <begin position="234"/>
        <end position="246"/>
    </location>
</feature>
<comment type="caution">
    <text evidence="2">The sequence shown here is derived from an EMBL/GenBank/DDBJ whole genome shotgun (WGS) entry which is preliminary data.</text>
</comment>
<dbReference type="OrthoDB" id="10337519at2759"/>
<evidence type="ECO:0000256" key="1">
    <source>
        <dbReference type="SAM" id="MobiDB-lite"/>
    </source>
</evidence>
<proteinExistence type="predicted"/>
<dbReference type="EMBL" id="JAESVG020000007">
    <property type="protein sequence ID" value="KAG8626010.1"/>
    <property type="molecule type" value="Genomic_DNA"/>
</dbReference>
<evidence type="ECO:0000313" key="3">
    <source>
        <dbReference type="Proteomes" id="UP000809789"/>
    </source>
</evidence>
<gene>
    <name evidence="2" type="ORF">KVT40_006411</name>
</gene>
<evidence type="ECO:0000313" key="2">
    <source>
        <dbReference type="EMBL" id="KAG8626010.1"/>
    </source>
</evidence>
<keyword evidence="3" id="KW-1185">Reference proteome</keyword>
<feature type="region of interest" description="Disordered" evidence="1">
    <location>
        <begin position="221"/>
        <end position="246"/>
    </location>
</feature>
<accession>A0A8K0PBP2</accession>
<organism evidence="2 3">
    <name type="scientific">Elsinoe batatas</name>
    <dbReference type="NCBI Taxonomy" id="2601811"/>
    <lineage>
        <taxon>Eukaryota</taxon>
        <taxon>Fungi</taxon>
        <taxon>Dikarya</taxon>
        <taxon>Ascomycota</taxon>
        <taxon>Pezizomycotina</taxon>
        <taxon>Dothideomycetes</taxon>
        <taxon>Dothideomycetidae</taxon>
        <taxon>Myriangiales</taxon>
        <taxon>Elsinoaceae</taxon>
        <taxon>Elsinoe</taxon>
    </lineage>
</organism>
<name>A0A8K0PBP2_9PEZI</name>